<evidence type="ECO:0000259" key="2">
    <source>
        <dbReference type="Pfam" id="PF22936"/>
    </source>
</evidence>
<gene>
    <name evidence="3" type="ORF">A4A49_64284</name>
</gene>
<dbReference type="AlphaFoldDB" id="A0A1J6II61"/>
<keyword evidence="4" id="KW-1185">Reference proteome</keyword>
<feature type="compositionally biased region" description="Polar residues" evidence="1">
    <location>
        <begin position="23"/>
        <end position="44"/>
    </location>
</feature>
<evidence type="ECO:0000313" key="4">
    <source>
        <dbReference type="Proteomes" id="UP000187609"/>
    </source>
</evidence>
<dbReference type="Proteomes" id="UP000187609">
    <property type="component" value="Unassembled WGS sequence"/>
</dbReference>
<feature type="non-terminal residue" evidence="3">
    <location>
        <position position="217"/>
    </location>
</feature>
<name>A0A1J6II61_NICAT</name>
<dbReference type="OMA" id="HITFNKS"/>
<dbReference type="EMBL" id="MJEQ01037186">
    <property type="protein sequence ID" value="OIT04028.1"/>
    <property type="molecule type" value="Genomic_DNA"/>
</dbReference>
<accession>A0A1J6II61</accession>
<protein>
    <recommendedName>
        <fullName evidence="2">Retrovirus-related Pol polyprotein from transposon TNT 1-94-like beta-barrel domain-containing protein</fullName>
    </recommendedName>
</protein>
<dbReference type="InterPro" id="IPR054722">
    <property type="entry name" value="PolX-like_BBD"/>
</dbReference>
<proteinExistence type="predicted"/>
<reference evidence="3" key="1">
    <citation type="submission" date="2016-11" db="EMBL/GenBank/DDBJ databases">
        <title>The genome of Nicotiana attenuata.</title>
        <authorList>
            <person name="Xu S."/>
            <person name="Brockmoeller T."/>
            <person name="Gaquerel E."/>
            <person name="Navarro A."/>
            <person name="Kuhl H."/>
            <person name="Gase K."/>
            <person name="Ling Z."/>
            <person name="Zhou W."/>
            <person name="Kreitzer C."/>
            <person name="Stanke M."/>
            <person name="Tang H."/>
            <person name="Lyons E."/>
            <person name="Pandey P."/>
            <person name="Pandey S.P."/>
            <person name="Timmermann B."/>
            <person name="Baldwin I.T."/>
        </authorList>
    </citation>
    <scope>NUCLEOTIDE SEQUENCE [LARGE SCALE GENOMIC DNA]</scope>
    <source>
        <strain evidence="3">UT</strain>
    </source>
</reference>
<evidence type="ECO:0000256" key="1">
    <source>
        <dbReference type="SAM" id="MobiDB-lite"/>
    </source>
</evidence>
<dbReference type="PANTHER" id="PTHR34222:SF99">
    <property type="entry name" value="PROTEIN, PUTATIVE-RELATED"/>
    <property type="match status" value="1"/>
</dbReference>
<comment type="caution">
    <text evidence="3">The sequence shown here is derived from an EMBL/GenBank/DDBJ whole genome shotgun (WGS) entry which is preliminary data.</text>
</comment>
<dbReference type="Pfam" id="PF22936">
    <property type="entry name" value="Pol_BBD"/>
    <property type="match status" value="1"/>
</dbReference>
<sequence>MCDFCKRPDHTRDKCYKLHGYPQNGQNSTRYPQSTQNSNQNFRSNRGKRMVANVQGVPADAMTSKLDECDGQNENQNVNLTKEQYGQLVNLLQHFQLGNDAENSNNSNPTNAVNFLGIVVCTSSIDFDKLSCRCFKSKTDAWILDSGASNHITFNKSILSDIITLPYPLLVVLPNGYKVKVTEIGNVKLAPEITLYKVLHIPSFKFNLISVYWLSKH</sequence>
<feature type="region of interest" description="Disordered" evidence="1">
    <location>
        <begin position="16"/>
        <end position="44"/>
    </location>
</feature>
<feature type="domain" description="Retrovirus-related Pol polyprotein from transposon TNT 1-94-like beta-barrel" evidence="2">
    <location>
        <begin position="142"/>
        <end position="215"/>
    </location>
</feature>
<dbReference type="PANTHER" id="PTHR34222">
    <property type="entry name" value="GAG_PRE-INTEGRS DOMAIN-CONTAINING PROTEIN"/>
    <property type="match status" value="1"/>
</dbReference>
<organism evidence="3 4">
    <name type="scientific">Nicotiana attenuata</name>
    <name type="common">Coyote tobacco</name>
    <dbReference type="NCBI Taxonomy" id="49451"/>
    <lineage>
        <taxon>Eukaryota</taxon>
        <taxon>Viridiplantae</taxon>
        <taxon>Streptophyta</taxon>
        <taxon>Embryophyta</taxon>
        <taxon>Tracheophyta</taxon>
        <taxon>Spermatophyta</taxon>
        <taxon>Magnoliopsida</taxon>
        <taxon>eudicotyledons</taxon>
        <taxon>Gunneridae</taxon>
        <taxon>Pentapetalae</taxon>
        <taxon>asterids</taxon>
        <taxon>lamiids</taxon>
        <taxon>Solanales</taxon>
        <taxon>Solanaceae</taxon>
        <taxon>Nicotianoideae</taxon>
        <taxon>Nicotianeae</taxon>
        <taxon>Nicotiana</taxon>
    </lineage>
</organism>
<dbReference type="Gramene" id="OIT04028">
    <property type="protein sequence ID" value="OIT04028"/>
    <property type="gene ID" value="A4A49_64284"/>
</dbReference>
<evidence type="ECO:0000313" key="3">
    <source>
        <dbReference type="EMBL" id="OIT04028.1"/>
    </source>
</evidence>